<organism evidence="2 3">
    <name type="scientific">Halorubrum virus Serpecor1</name>
    <dbReference type="NCBI Taxonomy" id="2721757"/>
    <lineage>
        <taxon>Viruses</taxon>
        <taxon>Duplodnaviria</taxon>
        <taxon>Heunggongvirae</taxon>
        <taxon>Uroviricota</taxon>
        <taxon>Caudoviricetes</taxon>
        <taxon>Thumleimavirales</taxon>
        <taxon>Hafunaviridae</taxon>
        <taxon>Haloferacalesvirus</taxon>
        <taxon>Haloferacalesvirus serpentinense</taxon>
        <taxon>Haloferacalesvirus Serpecor1</taxon>
    </lineage>
</organism>
<feature type="compositionally biased region" description="Low complexity" evidence="1">
    <location>
        <begin position="141"/>
        <end position="173"/>
    </location>
</feature>
<accession>A0A6G9RW30</accession>
<name>A0A6G9RW30_9CAUD</name>
<evidence type="ECO:0000313" key="3">
    <source>
        <dbReference type="Proteomes" id="UP000501054"/>
    </source>
</evidence>
<protein>
    <submittedName>
        <fullName evidence="2">Uncharacterized protein</fullName>
    </submittedName>
</protein>
<dbReference type="Proteomes" id="UP000501054">
    <property type="component" value="Segment"/>
</dbReference>
<evidence type="ECO:0000256" key="1">
    <source>
        <dbReference type="SAM" id="MobiDB-lite"/>
    </source>
</evidence>
<proteinExistence type="predicted"/>
<sequence>MIHGIVTNTTTSSGILIADVQVARAGVTYKEVPVAHLHPGHLQSITEGSRVLMERTEDNLWVIIGVLETNEELLPDDVSGYEQVMAFDDGTKLEFSKNEDGSYDTRLTASDDLTIESNGWGMRTGRDGHIQFKSNSVDFDTSGTTFEDSSDGGSTSDGSTSDGDSGGSTSEPTSIEESDLAFDTATQAELDAHAGDESAHHARYTDSEAVSAIESVAEKLNASISGDADTVDGMHAEDLAGGGVSSHGELTGVSTDDHHARYTDSEALEALESLARSLDVDISGDADTVDGKHAEDFAEANHSHSEYAPTDHNHDGRYADRQHLHFSFDGSNGWYRIASNGPVTDGERGGDRASGLFTVYDTDGGDHRHVTFYASVAYNKNPTITVLNSTVYGGGIVDRLRLVHGNTYEGTALEVYLGNDATGIDVYMWQNVWSDGWTLENGQAGSVPSGFNTTNFDLVGTSASFGVATNGNDNSFVVDHSGRTTANIDQIFVANGSGSNLNSSSWNTISWNNTEIEDSAYNFNGSTVTIQEDGTYEIVAEVDFSSTGATRQNPNIGIQKNGDWAGVLGRSGYMRDSEGHNSSSAHARAVITASSGDTIRAQARGDGDTSGSISPARGQFYIKKLNR</sequence>
<feature type="region of interest" description="Disordered" evidence="1">
    <location>
        <begin position="141"/>
        <end position="176"/>
    </location>
</feature>
<evidence type="ECO:0000313" key="2">
    <source>
        <dbReference type="EMBL" id="QIR31193.1"/>
    </source>
</evidence>
<feature type="region of interest" description="Disordered" evidence="1">
    <location>
        <begin position="596"/>
        <end position="615"/>
    </location>
</feature>
<dbReference type="EMBL" id="MN901521">
    <property type="protein sequence ID" value="QIR31193.1"/>
    <property type="molecule type" value="Genomic_DNA"/>
</dbReference>
<keyword evidence="3" id="KW-1185">Reference proteome</keyword>
<gene>
    <name evidence="2" type="ORF">HrrSp1_140</name>
</gene>
<reference evidence="2 3" key="1">
    <citation type="journal article" date="2020" name="Genes (Basel)">
        <title>Comparative Genomics of Two New HF1-like Haloviruses.</title>
        <authorList>
            <person name="Dyall-Smith M."/>
            <person name="Tang S.L."/>
            <person name="Russ B."/>
            <person name="Chiang P.W."/>
            <person name="Pfeiffer F."/>
        </authorList>
    </citation>
    <scope>NUCLEOTIDE SEQUENCE [LARGE SCALE GENOMIC DNA]</scope>
</reference>